<evidence type="ECO:0000259" key="1">
    <source>
        <dbReference type="Pfam" id="PF25778"/>
    </source>
</evidence>
<gene>
    <name evidence="2" type="ORF">D7Z26_22700</name>
</gene>
<dbReference type="EMBL" id="RBZM01000010">
    <property type="protein sequence ID" value="RKP48013.1"/>
    <property type="molecule type" value="Genomic_DNA"/>
</dbReference>
<sequence>MLANSRMLPILSEAYGQQPLLFVPNRGQAEANVSFIAEKLGYYVGVSAWEVSMALCRRNERRAGFHLAWKFIGSNNEATVEGLDQEPGFYHYFMESFLAPHCTNLPSYRKVVFRSLWPNIDAVLQEKDQAPRLEWIVHPGGRPDHIRFACEGCSSIRLDREGHLLIDTELGLLTDSRPNAYQPHAEHIVPIPCFYKLVSQRDGSIVICFELPEGFDSCRELYIGSDPTCLTNLE</sequence>
<evidence type="ECO:0000313" key="3">
    <source>
        <dbReference type="Proteomes" id="UP000282076"/>
    </source>
</evidence>
<dbReference type="Pfam" id="PF25778">
    <property type="entry name" value="DUF7948"/>
    <property type="match status" value="1"/>
</dbReference>
<protein>
    <recommendedName>
        <fullName evidence="1">DUF7948 domain-containing protein</fullName>
    </recommendedName>
</protein>
<evidence type="ECO:0000313" key="2">
    <source>
        <dbReference type="EMBL" id="RKP48013.1"/>
    </source>
</evidence>
<accession>A0A494XKE3</accession>
<name>A0A494XKE3_9BACL</name>
<dbReference type="Proteomes" id="UP000282076">
    <property type="component" value="Unassembled WGS sequence"/>
</dbReference>
<dbReference type="RefSeq" id="WP_120979302.1">
    <property type="nucleotide sequence ID" value="NZ_RBZM01000010.1"/>
</dbReference>
<organism evidence="2 3">
    <name type="scientific">Cohnella endophytica</name>
    <dbReference type="NCBI Taxonomy" id="2419778"/>
    <lineage>
        <taxon>Bacteria</taxon>
        <taxon>Bacillati</taxon>
        <taxon>Bacillota</taxon>
        <taxon>Bacilli</taxon>
        <taxon>Bacillales</taxon>
        <taxon>Paenibacillaceae</taxon>
        <taxon>Cohnella</taxon>
    </lineage>
</organism>
<reference evidence="2 3" key="1">
    <citation type="submission" date="2018-10" db="EMBL/GenBank/DDBJ databases">
        <title>Cohnella sp. M2MS4P-1, whole genome shotgun sequence.</title>
        <authorList>
            <person name="Tuo L."/>
        </authorList>
    </citation>
    <scope>NUCLEOTIDE SEQUENCE [LARGE SCALE GENOMIC DNA]</scope>
    <source>
        <strain evidence="2 3">M2MS4P-1</strain>
    </source>
</reference>
<dbReference type="OrthoDB" id="9796428at2"/>
<proteinExistence type="predicted"/>
<dbReference type="InterPro" id="IPR057708">
    <property type="entry name" value="DUF7948"/>
</dbReference>
<comment type="caution">
    <text evidence="2">The sequence shown here is derived from an EMBL/GenBank/DDBJ whole genome shotgun (WGS) entry which is preliminary data.</text>
</comment>
<dbReference type="AlphaFoldDB" id="A0A494XKE3"/>
<feature type="domain" description="DUF7948" evidence="1">
    <location>
        <begin position="22"/>
        <end position="226"/>
    </location>
</feature>
<keyword evidence="3" id="KW-1185">Reference proteome</keyword>